<accession>A0A6M4PVV4</accession>
<gene>
    <name evidence="1" type="ORF">HKX69_31450</name>
</gene>
<sequence>MALSDVEKCAARAHTRRITDALGKTPGAAPARVGEALRGLGYLPERIDGPRRSAGGAGFTLDLRIMGGHLCLDGTVTGTATTVVPYGASPQVACREVRRSAADVTSSRA</sequence>
<name>A0A6M4PVV4_9ACTN</name>
<dbReference type="AlphaFoldDB" id="A0A6M4PVV4"/>
<proteinExistence type="predicted"/>
<keyword evidence="2" id="KW-1185">Reference proteome</keyword>
<dbReference type="Proteomes" id="UP000502641">
    <property type="component" value="Chromosome"/>
</dbReference>
<evidence type="ECO:0000313" key="2">
    <source>
        <dbReference type="Proteomes" id="UP000502641"/>
    </source>
</evidence>
<evidence type="ECO:0000313" key="1">
    <source>
        <dbReference type="EMBL" id="QJS14697.1"/>
    </source>
</evidence>
<reference evidence="1 2" key="1">
    <citation type="submission" date="2020-05" db="EMBL/GenBank/DDBJ databases">
        <authorList>
            <person name="Li K."/>
        </authorList>
    </citation>
    <scope>NUCLEOTIDE SEQUENCE [LARGE SCALE GENOMIC DNA]</scope>
    <source>
        <strain evidence="2">jing01</strain>
    </source>
</reference>
<dbReference type="EMBL" id="CP053189">
    <property type="protein sequence ID" value="QJS14697.1"/>
    <property type="molecule type" value="Genomic_DNA"/>
</dbReference>
<protein>
    <submittedName>
        <fullName evidence="1">Uncharacterized protein</fullName>
    </submittedName>
</protein>
<dbReference type="KEGG" id="sarg:HKX69_31450"/>
<organism evidence="1 2">
    <name type="scientific">Streptomyces argyrophylli</name>
    <dbReference type="NCBI Taxonomy" id="2726118"/>
    <lineage>
        <taxon>Bacteria</taxon>
        <taxon>Bacillati</taxon>
        <taxon>Actinomycetota</taxon>
        <taxon>Actinomycetes</taxon>
        <taxon>Kitasatosporales</taxon>
        <taxon>Streptomycetaceae</taxon>
        <taxon>Streptomyces</taxon>
    </lineage>
</organism>